<reference evidence="2" key="1">
    <citation type="submission" date="2019-12" db="EMBL/GenBank/DDBJ databases">
        <authorList>
            <person name="zhang j."/>
            <person name="sun C.M."/>
        </authorList>
    </citation>
    <scope>NUCLEOTIDE SEQUENCE</scope>
    <source>
        <strain evidence="2">NS-1</strain>
    </source>
</reference>
<dbReference type="Proteomes" id="UP000665020">
    <property type="component" value="Chromosome"/>
</dbReference>
<dbReference type="KEGG" id="ifn:GM661_12040"/>
<evidence type="ECO:0000313" key="2">
    <source>
        <dbReference type="EMBL" id="QTL98639.1"/>
    </source>
</evidence>
<keyword evidence="1" id="KW-0812">Transmembrane</keyword>
<feature type="transmembrane region" description="Helical" evidence="1">
    <location>
        <begin position="106"/>
        <end position="128"/>
    </location>
</feature>
<gene>
    <name evidence="2" type="ORF">GM661_12040</name>
</gene>
<dbReference type="EMBL" id="CP046640">
    <property type="protein sequence ID" value="QTL98639.1"/>
    <property type="molecule type" value="Genomic_DNA"/>
</dbReference>
<evidence type="ECO:0008006" key="4">
    <source>
        <dbReference type="Google" id="ProtNLM"/>
    </source>
</evidence>
<name>A0A8A7KGK3_9FIRM</name>
<accession>A0A8A7KGK3</accession>
<proteinExistence type="predicted"/>
<organism evidence="2 3">
    <name type="scientific">Iocasia fonsfrigidae</name>
    <dbReference type="NCBI Taxonomy" id="2682810"/>
    <lineage>
        <taxon>Bacteria</taxon>
        <taxon>Bacillati</taxon>
        <taxon>Bacillota</taxon>
        <taxon>Clostridia</taxon>
        <taxon>Halanaerobiales</taxon>
        <taxon>Halanaerobiaceae</taxon>
        <taxon>Iocasia</taxon>
    </lineage>
</organism>
<keyword evidence="3" id="KW-1185">Reference proteome</keyword>
<evidence type="ECO:0000256" key="1">
    <source>
        <dbReference type="SAM" id="Phobius"/>
    </source>
</evidence>
<dbReference type="RefSeq" id="WP_230867047.1">
    <property type="nucleotide sequence ID" value="NZ_CP046640.1"/>
</dbReference>
<dbReference type="AlphaFoldDB" id="A0A8A7KGK3"/>
<keyword evidence="1" id="KW-1133">Transmembrane helix</keyword>
<evidence type="ECO:0000313" key="3">
    <source>
        <dbReference type="Proteomes" id="UP000665020"/>
    </source>
</evidence>
<protein>
    <recommendedName>
        <fullName evidence="4">DUF2007 domain-containing protein</fullName>
    </recommendedName>
</protein>
<keyword evidence="1" id="KW-0472">Membrane</keyword>
<sequence length="133" mass="15503">MGNNEFALLGNYNDHEADIVESLLRQMDIPVMRKYPDIGAYLEVYLGTSPFGVALYVPESQLSMARDVVANKFDQSEYEKIIWEDEKETETYEHDSDFSILAVFRFIARISISGFFLYYLIKLILQLWNNLLN</sequence>